<comment type="caution">
    <text evidence="2">The sequence shown here is derived from an EMBL/GenBank/DDBJ whole genome shotgun (WGS) entry which is preliminary data.</text>
</comment>
<feature type="non-terminal residue" evidence="2">
    <location>
        <position position="111"/>
    </location>
</feature>
<sequence>CDYELCGECYPMRSSLHCPLHEFNCILRPRNKKRNADVSRSVPGDTGADRKNNSAEAETDSSSGSVDTEEFGQTSEEDGEESSIEEIESKSGTGCPFVEAAKKALAHEDHQ</sequence>
<dbReference type="Proteomes" id="UP000574390">
    <property type="component" value="Unassembled WGS sequence"/>
</dbReference>
<feature type="compositionally biased region" description="Polar residues" evidence="1">
    <location>
        <begin position="54"/>
        <end position="66"/>
    </location>
</feature>
<accession>A0A7J6RYM9</accession>
<protein>
    <submittedName>
        <fullName evidence="2">Uncharacterized protein</fullName>
    </submittedName>
</protein>
<proteinExistence type="predicted"/>
<dbReference type="EMBL" id="JABANM010018618">
    <property type="protein sequence ID" value="KAF4725814.1"/>
    <property type="molecule type" value="Genomic_DNA"/>
</dbReference>
<evidence type="ECO:0000313" key="2">
    <source>
        <dbReference type="EMBL" id="KAF4725814.1"/>
    </source>
</evidence>
<gene>
    <name evidence="2" type="ORF">FOZ62_004057</name>
</gene>
<feature type="compositionally biased region" description="Basic and acidic residues" evidence="1">
    <location>
        <begin position="100"/>
        <end position="111"/>
    </location>
</feature>
<evidence type="ECO:0000256" key="1">
    <source>
        <dbReference type="SAM" id="MobiDB-lite"/>
    </source>
</evidence>
<feature type="compositionally biased region" description="Acidic residues" evidence="1">
    <location>
        <begin position="67"/>
        <end position="86"/>
    </location>
</feature>
<organism evidence="2 3">
    <name type="scientific">Perkinsus olseni</name>
    <name type="common">Perkinsus atlanticus</name>
    <dbReference type="NCBI Taxonomy" id="32597"/>
    <lineage>
        <taxon>Eukaryota</taxon>
        <taxon>Sar</taxon>
        <taxon>Alveolata</taxon>
        <taxon>Perkinsozoa</taxon>
        <taxon>Perkinsea</taxon>
        <taxon>Perkinsida</taxon>
        <taxon>Perkinsidae</taxon>
        <taxon>Perkinsus</taxon>
    </lineage>
</organism>
<reference evidence="2 3" key="1">
    <citation type="submission" date="2020-04" db="EMBL/GenBank/DDBJ databases">
        <title>Perkinsus olseni comparative genomics.</title>
        <authorList>
            <person name="Bogema D.R."/>
        </authorList>
    </citation>
    <scope>NUCLEOTIDE SEQUENCE [LARGE SCALE GENOMIC DNA]</scope>
    <source>
        <strain evidence="2">ATCC PRA-205</strain>
    </source>
</reference>
<dbReference type="AlphaFoldDB" id="A0A7J6RYM9"/>
<evidence type="ECO:0000313" key="3">
    <source>
        <dbReference type="Proteomes" id="UP000574390"/>
    </source>
</evidence>
<feature type="region of interest" description="Disordered" evidence="1">
    <location>
        <begin position="34"/>
        <end position="111"/>
    </location>
</feature>
<name>A0A7J6RYM9_PEROL</name>